<comment type="caution">
    <text evidence="1">The sequence shown here is derived from an EMBL/GenBank/DDBJ whole genome shotgun (WGS) entry which is preliminary data.</text>
</comment>
<dbReference type="AlphaFoldDB" id="A0A3S5B2W8"/>
<keyword evidence="2" id="KW-1185">Reference proteome</keyword>
<dbReference type="Proteomes" id="UP000784294">
    <property type="component" value="Unassembled WGS sequence"/>
</dbReference>
<accession>A0A3S5B2W8</accession>
<sequence>MGTTVTEDVFLYIRPRNYKSELPSCGASPTFTLSFEISNDDKPLHADKTENKQPDVRMCVRNEKQESPSLSLGCASCFLLVCCQARCHLFPKWAGCPGVSSPRQRRLSRNGLRPSVLWRWGPVDSWPVKTLQPTQGGTDYRHDDEVMCVCVCSRAAALEALPRRQVVSGCMINAYRLGPGDTHLVRTNCKDQFGWCRCWCWRWCGCDNQLPGSYCPFGTGRGSVHSRNYPTRCLMSGYNCRNLFCLEYFASNHTHIHIHIHINTHTHSHLIRRQY</sequence>
<evidence type="ECO:0000313" key="1">
    <source>
        <dbReference type="EMBL" id="VEL35019.1"/>
    </source>
</evidence>
<name>A0A3S5B2W8_9PLAT</name>
<reference evidence="1" key="1">
    <citation type="submission" date="2018-11" db="EMBL/GenBank/DDBJ databases">
        <authorList>
            <consortium name="Pathogen Informatics"/>
        </authorList>
    </citation>
    <scope>NUCLEOTIDE SEQUENCE</scope>
</reference>
<organism evidence="1 2">
    <name type="scientific">Protopolystoma xenopodis</name>
    <dbReference type="NCBI Taxonomy" id="117903"/>
    <lineage>
        <taxon>Eukaryota</taxon>
        <taxon>Metazoa</taxon>
        <taxon>Spiralia</taxon>
        <taxon>Lophotrochozoa</taxon>
        <taxon>Platyhelminthes</taxon>
        <taxon>Monogenea</taxon>
        <taxon>Polyopisthocotylea</taxon>
        <taxon>Polystomatidea</taxon>
        <taxon>Polystomatidae</taxon>
        <taxon>Protopolystoma</taxon>
    </lineage>
</organism>
<gene>
    <name evidence="1" type="ORF">PXEA_LOCUS28459</name>
</gene>
<evidence type="ECO:0000313" key="2">
    <source>
        <dbReference type="Proteomes" id="UP000784294"/>
    </source>
</evidence>
<protein>
    <submittedName>
        <fullName evidence="1">Uncharacterized protein</fullName>
    </submittedName>
</protein>
<dbReference type="EMBL" id="CAAALY010248885">
    <property type="protein sequence ID" value="VEL35019.1"/>
    <property type="molecule type" value="Genomic_DNA"/>
</dbReference>
<proteinExistence type="predicted"/>